<evidence type="ECO:0000256" key="1">
    <source>
        <dbReference type="SAM" id="MobiDB-lite"/>
    </source>
</evidence>
<dbReference type="InterPro" id="IPR021229">
    <property type="entry name" value="DUF2800"/>
</dbReference>
<protein>
    <recommendedName>
        <fullName evidence="4">PD-(D/E)XK endonuclease-like domain-containing protein</fullName>
    </recommendedName>
</protein>
<dbReference type="eggNOG" id="COG2887">
    <property type="taxonomic scope" value="Bacteria"/>
</dbReference>
<organism evidence="2 3">
    <name type="scientific">Selenomonas infelix ATCC 43532</name>
    <dbReference type="NCBI Taxonomy" id="679201"/>
    <lineage>
        <taxon>Bacteria</taxon>
        <taxon>Bacillati</taxon>
        <taxon>Bacillota</taxon>
        <taxon>Negativicutes</taxon>
        <taxon>Selenomonadales</taxon>
        <taxon>Selenomonadaceae</taxon>
        <taxon>Selenomonas</taxon>
    </lineage>
</organism>
<dbReference type="EMBL" id="ACZM01000003">
    <property type="protein sequence ID" value="EHG22270.1"/>
    <property type="molecule type" value="Genomic_DNA"/>
</dbReference>
<gene>
    <name evidence="2" type="ORF">HMPREF9334_00306</name>
</gene>
<dbReference type="InterPro" id="IPR011604">
    <property type="entry name" value="PDDEXK-like_dom_sf"/>
</dbReference>
<name>G5GM25_9FIRM</name>
<reference evidence="2 3" key="1">
    <citation type="submission" date="2011-08" db="EMBL/GenBank/DDBJ databases">
        <title>The Genome Sequence of Selenomonas infelix ATCC 43532.</title>
        <authorList>
            <consortium name="The Broad Institute Genome Sequencing Platform"/>
            <person name="Earl A."/>
            <person name="Ward D."/>
            <person name="Feldgarden M."/>
            <person name="Gevers D."/>
            <person name="Izard J."/>
            <person name="Blanton J.M."/>
            <person name="Baranova O.V."/>
            <person name="Dewhirst F.E."/>
            <person name="Young S.K."/>
            <person name="Zeng Q."/>
            <person name="Gargeya S."/>
            <person name="Fitzgerald M."/>
            <person name="Haas B."/>
            <person name="Abouelleil A."/>
            <person name="Alvarado L."/>
            <person name="Arachchi H.M."/>
            <person name="Berlin A."/>
            <person name="Brown A."/>
            <person name="Chapman S.B."/>
            <person name="Chen Z."/>
            <person name="Dunbar C."/>
            <person name="Freedman E."/>
            <person name="Gearin G."/>
            <person name="Gellesch M."/>
            <person name="Goldberg J."/>
            <person name="Griggs A."/>
            <person name="Gujja S."/>
            <person name="Heiman D."/>
            <person name="Howarth C."/>
            <person name="Larson L."/>
            <person name="Lui A."/>
            <person name="MacDonald P.J.P."/>
            <person name="Montmayeur A."/>
            <person name="Murphy C."/>
            <person name="Neiman D."/>
            <person name="Pearson M."/>
            <person name="Priest M."/>
            <person name="Roberts A."/>
            <person name="Saif S."/>
            <person name="Shea T."/>
            <person name="Shenoy N."/>
            <person name="Sisk P."/>
            <person name="Stolte C."/>
            <person name="Sykes S."/>
            <person name="Wortman J."/>
            <person name="Nusbaum C."/>
            <person name="Birren B."/>
        </authorList>
    </citation>
    <scope>NUCLEOTIDE SEQUENCE [LARGE SCALE GENOMIC DNA]</scope>
    <source>
        <strain evidence="2 3">ATCC 43532</strain>
    </source>
</reference>
<dbReference type="HOGENOM" id="CLU_043122_1_1_9"/>
<dbReference type="Proteomes" id="UP000004129">
    <property type="component" value="Unassembled WGS sequence"/>
</dbReference>
<dbReference type="Pfam" id="PF10926">
    <property type="entry name" value="DUF2800"/>
    <property type="match status" value="1"/>
</dbReference>
<evidence type="ECO:0000313" key="3">
    <source>
        <dbReference type="Proteomes" id="UP000004129"/>
    </source>
</evidence>
<comment type="caution">
    <text evidence="2">The sequence shown here is derived from an EMBL/GenBank/DDBJ whole genome shotgun (WGS) entry which is preliminary data.</text>
</comment>
<dbReference type="Gene3D" id="3.90.320.10">
    <property type="match status" value="1"/>
</dbReference>
<dbReference type="STRING" id="679201.HMPREF9334_00306"/>
<accession>G5GM25</accession>
<keyword evidence="3" id="KW-1185">Reference proteome</keyword>
<sequence>MAAAHALLSASSAHRWLVCTAAPKLEAEFPDTTSTYAKEGTLAHEICELKLTKYITTMPRGTYTKKLNVLKKHELYDPEMDETTDTYLDYVKRTALGYAVPPSIQIERRVNFSDYAPDGFGTADCLLLAGDTLHVIDYKHGKGVVVDADHNPQMMLYALGAIHDFALIYRFKIVKMAIVQPRVGSISEFTCTADELLHWGETVVKVKAAEALGESPVFAAGEHCRFCRAKQQCKARCEYYDAALNTIPLHRDPRLITLEDLGSYLKSAGELKKWAEDLQEYALSECLAGSNVPGWKAVEGRGSRSFTDMDEAFAILEKDGIEECLLWERKPLTLAQVEKTVGKKRFAELVGTMVVKTPGKPTLAPESDKRPAVTNVPQAADVFS</sequence>
<evidence type="ECO:0008006" key="4">
    <source>
        <dbReference type="Google" id="ProtNLM"/>
    </source>
</evidence>
<feature type="region of interest" description="Disordered" evidence="1">
    <location>
        <begin position="360"/>
        <end position="384"/>
    </location>
</feature>
<dbReference type="OrthoDB" id="9766061at2"/>
<evidence type="ECO:0000313" key="2">
    <source>
        <dbReference type="EMBL" id="EHG22270.1"/>
    </source>
</evidence>
<dbReference type="PATRIC" id="fig|679201.3.peg.312"/>
<proteinExistence type="predicted"/>
<dbReference type="AlphaFoldDB" id="G5GM25"/>
<dbReference type="RefSeq" id="WP_006691757.1">
    <property type="nucleotide sequence ID" value="NZ_JH376797.1"/>
</dbReference>